<dbReference type="EMBL" id="MNPL01002866">
    <property type="protein sequence ID" value="OQR77923.1"/>
    <property type="molecule type" value="Genomic_DNA"/>
</dbReference>
<proteinExistence type="predicted"/>
<accession>A0A1V9XWY2</accession>
<feature type="region of interest" description="Disordered" evidence="1">
    <location>
        <begin position="1"/>
        <end position="35"/>
    </location>
</feature>
<reference evidence="2 3" key="1">
    <citation type="journal article" date="2017" name="Gigascience">
        <title>Draft genome of the honey bee ectoparasitic mite, Tropilaelaps mercedesae, is shaped by the parasitic life history.</title>
        <authorList>
            <person name="Dong X."/>
            <person name="Armstrong S.D."/>
            <person name="Xia D."/>
            <person name="Makepeace B.L."/>
            <person name="Darby A.C."/>
            <person name="Kadowaki T."/>
        </authorList>
    </citation>
    <scope>NUCLEOTIDE SEQUENCE [LARGE SCALE GENOMIC DNA]</scope>
    <source>
        <strain evidence="2">Wuxi-XJTLU</strain>
    </source>
</reference>
<evidence type="ECO:0000313" key="2">
    <source>
        <dbReference type="EMBL" id="OQR77923.1"/>
    </source>
</evidence>
<evidence type="ECO:0000256" key="1">
    <source>
        <dbReference type="SAM" id="MobiDB-lite"/>
    </source>
</evidence>
<name>A0A1V9XWY2_9ACAR</name>
<evidence type="ECO:0000313" key="3">
    <source>
        <dbReference type="Proteomes" id="UP000192247"/>
    </source>
</evidence>
<organism evidence="2 3">
    <name type="scientific">Tropilaelaps mercedesae</name>
    <dbReference type="NCBI Taxonomy" id="418985"/>
    <lineage>
        <taxon>Eukaryota</taxon>
        <taxon>Metazoa</taxon>
        <taxon>Ecdysozoa</taxon>
        <taxon>Arthropoda</taxon>
        <taxon>Chelicerata</taxon>
        <taxon>Arachnida</taxon>
        <taxon>Acari</taxon>
        <taxon>Parasitiformes</taxon>
        <taxon>Mesostigmata</taxon>
        <taxon>Gamasina</taxon>
        <taxon>Dermanyssoidea</taxon>
        <taxon>Laelapidae</taxon>
        <taxon>Tropilaelaps</taxon>
    </lineage>
</organism>
<dbReference type="Proteomes" id="UP000192247">
    <property type="component" value="Unassembled WGS sequence"/>
</dbReference>
<gene>
    <name evidence="2" type="ORF">BIW11_02827</name>
</gene>
<dbReference type="AlphaFoldDB" id="A0A1V9XWY2"/>
<protein>
    <submittedName>
        <fullName evidence="2">Uncharacterized protein</fullName>
    </submittedName>
</protein>
<keyword evidence="3" id="KW-1185">Reference proteome</keyword>
<comment type="caution">
    <text evidence="2">The sequence shown here is derived from an EMBL/GenBank/DDBJ whole genome shotgun (WGS) entry which is preliminary data.</text>
</comment>
<dbReference type="InParanoid" id="A0A1V9XWY2"/>
<sequence>MRDGQTILYKSSPTDHQQPKTSTIAHLPDIAEDWT</sequence>
<feature type="compositionally biased region" description="Polar residues" evidence="1">
    <location>
        <begin position="8"/>
        <end position="24"/>
    </location>
</feature>